<dbReference type="PRINTS" id="PR01341">
    <property type="entry name" value="SALSPVBPROT"/>
</dbReference>
<accession>A0ABR4GUH2</accession>
<protein>
    <recommendedName>
        <fullName evidence="10">SpvB-domain-containing protein</fullName>
    </recommendedName>
</protein>
<dbReference type="Pfam" id="PF13517">
    <property type="entry name" value="FG-GAP_3"/>
    <property type="match status" value="1"/>
</dbReference>
<feature type="domain" description="Insecticide toxin TcdB middle/C-terminal" evidence="6">
    <location>
        <begin position="952"/>
        <end position="1073"/>
    </location>
</feature>
<gene>
    <name evidence="8" type="ORF">BJX63DRAFT_437639</name>
</gene>
<dbReference type="PANTHER" id="PTHR32305:SF15">
    <property type="entry name" value="PROTEIN RHSA-RELATED"/>
    <property type="match status" value="1"/>
</dbReference>
<keyword evidence="3" id="KW-0732">Signal</keyword>
<name>A0ABR4GUH2_9EURO</name>
<evidence type="ECO:0000256" key="5">
    <source>
        <dbReference type="SAM" id="MobiDB-lite"/>
    </source>
</evidence>
<feature type="domain" description="Insecticide toxin TcdB middle/N-terminal" evidence="7">
    <location>
        <begin position="739"/>
        <end position="895"/>
    </location>
</feature>
<evidence type="ECO:0000313" key="9">
    <source>
        <dbReference type="Proteomes" id="UP001610334"/>
    </source>
</evidence>
<organism evidence="8 9">
    <name type="scientific">Aspergillus granulosus</name>
    <dbReference type="NCBI Taxonomy" id="176169"/>
    <lineage>
        <taxon>Eukaryota</taxon>
        <taxon>Fungi</taxon>
        <taxon>Dikarya</taxon>
        <taxon>Ascomycota</taxon>
        <taxon>Pezizomycotina</taxon>
        <taxon>Eurotiomycetes</taxon>
        <taxon>Eurotiomycetidae</taxon>
        <taxon>Eurotiales</taxon>
        <taxon>Aspergillaceae</taxon>
        <taxon>Aspergillus</taxon>
        <taxon>Aspergillus subgen. Nidulantes</taxon>
    </lineage>
</organism>
<dbReference type="InterPro" id="IPR050708">
    <property type="entry name" value="T6SS_VgrG/RHS"/>
</dbReference>
<keyword evidence="4" id="KW-0843">Virulence</keyword>
<dbReference type="InterPro" id="IPR013517">
    <property type="entry name" value="FG-GAP"/>
</dbReference>
<keyword evidence="9" id="KW-1185">Reference proteome</keyword>
<feature type="region of interest" description="Disordered" evidence="5">
    <location>
        <begin position="1"/>
        <end position="69"/>
    </location>
</feature>
<dbReference type="Pfam" id="PF12256">
    <property type="entry name" value="TcdB_toxin_midN"/>
    <property type="match status" value="1"/>
</dbReference>
<dbReference type="InterPro" id="IPR003284">
    <property type="entry name" value="Sal_SpvB"/>
</dbReference>
<dbReference type="Pfam" id="PF09533">
    <property type="entry name" value="DUF2380"/>
    <property type="match status" value="1"/>
</dbReference>
<feature type="compositionally biased region" description="Polar residues" evidence="5">
    <location>
        <begin position="2474"/>
        <end position="2487"/>
    </location>
</feature>
<evidence type="ECO:0000256" key="3">
    <source>
        <dbReference type="ARBA" id="ARBA00022729"/>
    </source>
</evidence>
<dbReference type="Gene3D" id="2.180.10.10">
    <property type="entry name" value="RHS repeat-associated core"/>
    <property type="match status" value="1"/>
</dbReference>
<dbReference type="SUPFAM" id="SSF69318">
    <property type="entry name" value="Integrin alpha N-terminal domain"/>
    <property type="match status" value="1"/>
</dbReference>
<feature type="compositionally biased region" description="Low complexity" evidence="5">
    <location>
        <begin position="2463"/>
        <end position="2473"/>
    </location>
</feature>
<sequence length="2624" mass="295192">MDPRPQPKPTSPTGMGQTTGLPTGEATTAPTQLSNNATKSSESLWPALSLPQGGGSAKGMGEKLKVNPSTGTVSLSIPINTTDGRGGMDPSLSLSYDSGSGNGPFGLGWSLSPASISRKTDSGLPQYRDFEESDVFTLSGNEDLVPVLAETTKGDMGTLSRALEEYRDEYCIRRYMPRVEAAFLRIERWTHRDGGTHWRTITPDNVTSIFGGSPDSRIFDPEYPDLVFSWLISESFDTRGNAMIYRYKHENSDGVDVNAPSEVSRSDLHRTANAYIKEIKYGNRRPNRDLETWKAHSVSTLNDNDWLFSVVFDYGEHDTEHPSRRECKEWVCRPDAFSHRRAGFEIRTYRLCQRVLMFHHFPDELGRPEYLVGATELHYDEKFSMTFLKSIQYFGYALENGSHNYRRASLPPLQFYYTGSPITRTMSTLRSIPIPIESAPNLPVGVDGSTYRWLDLDGEGMPGVLTREAEGWFYSRNQSANTTAPKFPSSTGTELNTIPKFKAAELVRRHPAFGDNHEGVFFSDVQGDGMLDLVKTDDASWSFSRRWASIGDEPNWSAFRPFMSFPNIDIDDPNTRFIDLTGDGLPDILITGDRAFTWYQSEGEKGYSECRRISRAINESQGPQVIFADLEQSVYLADMTGDGLNDIVRIRQSQVCYWPNTGYGRFGQQICMGNSPRFDHRDKFNQGQIRLADIDGSGYTDILYLRPDGVDLYRNLAGNRLDSAINLIVSLPIDRLATIDTVDLLGNGTICLIWSSSLPERQGGPMKYINLTQGVKPHLLQSVVNNLGAETEFEYAPSTKFYLDDAKNGTPWLTRLPFPVQCVHKMTTIDRISGNIFTTRYAYHHGYFDGIDREFRGFGMVEEWDTDVYPKPGSDTTPDDQLWYTHPIHTKTWFHLGFLPEYHDYSELAAPEYFDLSQVLGCCSSVGLPRPNNLLNRTVLPPDLTKPQLREAYRALKGQVLRSEVYADDDSLQAEIPYTITENNYSISTLQGVEDAHGHIVCTVFPREEITFNAERELTDNRIHHHLILERDRWGNVLKEVKIAYGRRSTSDDLSPRDQAIQQRTLITYHKNSFTDAILDSQDDYLLPRTSGNQMYELHGFERPHDAFFAATSFSQENLHSLREVPYESWADCDFPSRRLLAETAILYRSDDLTKMLPQGEIGVLGLAGEGYQLALTQGILDRAFVRDSGTGQLHHLLVRPDSLLQGHGPSSGGYVDLHSDGRWWIPTSRSYFHPSPDAAPREELQLAREHFFLVRRQRSPFGEHSIAHFDPYDVIITKAVDAVGTVVESRIDYRVLRAYEIVDPNKNRTQCAFDELGFVVGTAVMGKEGGGVGDSLVGFQPYLSQSELDRFFADPTGPFAAKLLGTASTRTIYDPNRYLDGSQDLRYSPVYEAMISRETHANGSSELADKRQVRINYYDGFDRPIQSKFQAEPDRKTKAARWVGSGWTVYNNKGDPVRKYEPFFAATHEFVQDYKQGVSPIILYDALSRVVAVLNPNHTYTKSIYKPWEHISYDVNDTVLQRPDRDTDVGIYFERLPEFEYLPTWYERRIKSSLGQEEKAAAEKAATHANTPCVTHMDPLGRPYVTISDNGMFGKYPASVMFDIQGNQVEVIDALERTILCSHHDMLGNQLHNASIDSGERWTLRDITGRPIHVWDSRDGHMMTTYDVLRRPTSSILWPGTEHEKVVEKIEYGDSLANPELRNCRDRIIRVFDQSGVNNSDEYDFKGNPLSSSRQLAVNYKDTLDWSRHVPLEDEIHITGTRYDALDRQVELLIPGGSHVLYNYNEAGFLEKVTGWLSDETKESVFIKSIDYNAKGQRERIIYGNSTTTKYTYDPATFSLKTIVSTRMSNNKSDHCRPDDSAVQHLEYTYDPIGNITTIQDKSQQRIFFRNQIVDPKIQYTYDPIYRLISAAGREHVGQAQHPIQRNNMQDYSTRHYLPGDGNAMRTYTEKFCYDSVGNFLQINHRSSDTNASWTRKYNYNQPSQLDPNQVGNRLTSMTIGSVTEHYSYDGNAGKHGNMTSMPQLQLIEWNYKDQLRATSRQRCNDDGPRETTYYTYDAKGARVRKVTQNSCGQMTKQRIYLGEFESLREYSLYGDLDDPVKKEQQTIHIMDDATRVAIIETIVKGDIPKGVPRRLDRYQFSNHISSVALELDQDARMLSYEEFTPYGLSSFSAQSPQLETPKRYRYNGKERDEESGLYYYGARYYAPWISRWINADPSGITDGLNVFVYVRCNPVIFSDPNGAESKWLNRGVGALQLIGGALEVTAGAAGMAAPTGVTQVLGAVAIVHGSDTVLTGLETLWTGEIQKTATEMIATEGAKAMGASEQTAERIGMVTDFVAGVGPSVAISLTKKATTTAITEATTEIAEHSAPDVVSELASHAAPAAAEETTTHAAPKVLAEAATTSELATHAAPEAVEKAVVEAAPEAVAETAAHTAPQVATKVATETATEAAAKTTTNAVAKKGVTKAATKQSTKGAAKNTSTKGKATKAQNPAKPKKPKQTKKAAKAARPPNVDWHHVFSKEADLAQFFKRMGINIHKVGKYVPEKVHDAIHNPLPGKWELGWNDEWRRWIFEQTKNGNWSNLTQRGVMRKMHQMMEQYGISQYQWTGRNWYEGVSTFLIP</sequence>
<evidence type="ECO:0000259" key="7">
    <source>
        <dbReference type="Pfam" id="PF12256"/>
    </source>
</evidence>
<comment type="subcellular location">
    <subcellularLocation>
        <location evidence="1">Secreted</location>
    </subcellularLocation>
</comment>
<reference evidence="8 9" key="1">
    <citation type="submission" date="2024-07" db="EMBL/GenBank/DDBJ databases">
        <title>Section-level genome sequencing and comparative genomics of Aspergillus sections Usti and Cavernicolus.</title>
        <authorList>
            <consortium name="Lawrence Berkeley National Laboratory"/>
            <person name="Nybo J.L."/>
            <person name="Vesth T.C."/>
            <person name="Theobald S."/>
            <person name="Frisvad J.C."/>
            <person name="Larsen T.O."/>
            <person name="Kjaerboelling I."/>
            <person name="Rothschild-Mancinelli K."/>
            <person name="Lyhne E.K."/>
            <person name="Kogle M.E."/>
            <person name="Barry K."/>
            <person name="Clum A."/>
            <person name="Na H."/>
            <person name="Ledsgaard L."/>
            <person name="Lin J."/>
            <person name="Lipzen A."/>
            <person name="Kuo A."/>
            <person name="Riley R."/>
            <person name="Mondo S."/>
            <person name="Labutti K."/>
            <person name="Haridas S."/>
            <person name="Pangalinan J."/>
            <person name="Salamov A.A."/>
            <person name="Simmons B.A."/>
            <person name="Magnuson J.K."/>
            <person name="Chen J."/>
            <person name="Drula E."/>
            <person name="Henrissat B."/>
            <person name="Wiebenga A."/>
            <person name="Lubbers R.J."/>
            <person name="Gomes A.C."/>
            <person name="Makela M.R."/>
            <person name="Stajich J."/>
            <person name="Grigoriev I.V."/>
            <person name="Mortensen U.H."/>
            <person name="De Vries R.P."/>
            <person name="Baker S.E."/>
            <person name="Andersen M.R."/>
        </authorList>
    </citation>
    <scope>NUCLEOTIDE SEQUENCE [LARGE SCALE GENOMIC DNA]</scope>
    <source>
        <strain evidence="8 9">CBS 588.65</strain>
    </source>
</reference>
<dbReference type="InterPro" id="IPR022044">
    <property type="entry name" value="TcdB_toxin_mid/C"/>
</dbReference>
<dbReference type="Proteomes" id="UP001610334">
    <property type="component" value="Unassembled WGS sequence"/>
</dbReference>
<feature type="compositionally biased region" description="Polar residues" evidence="5">
    <location>
        <begin position="11"/>
        <end position="43"/>
    </location>
</feature>
<dbReference type="EMBL" id="JBFXLT010000169">
    <property type="protein sequence ID" value="KAL2802677.1"/>
    <property type="molecule type" value="Genomic_DNA"/>
</dbReference>
<evidence type="ECO:0000256" key="4">
    <source>
        <dbReference type="ARBA" id="ARBA00023026"/>
    </source>
</evidence>
<feature type="compositionally biased region" description="Pro residues" evidence="5">
    <location>
        <begin position="1"/>
        <end position="10"/>
    </location>
</feature>
<feature type="compositionally biased region" description="Basic residues" evidence="5">
    <location>
        <begin position="2497"/>
        <end position="2509"/>
    </location>
</feature>
<evidence type="ECO:0000259" key="6">
    <source>
        <dbReference type="Pfam" id="PF12255"/>
    </source>
</evidence>
<feature type="region of interest" description="Disordered" evidence="5">
    <location>
        <begin position="2463"/>
        <end position="2514"/>
    </location>
</feature>
<evidence type="ECO:0000256" key="2">
    <source>
        <dbReference type="ARBA" id="ARBA00022525"/>
    </source>
</evidence>
<dbReference type="Pfam" id="PF03534">
    <property type="entry name" value="SpvB"/>
    <property type="match status" value="1"/>
</dbReference>
<dbReference type="InterPro" id="IPR022045">
    <property type="entry name" value="TcdB_toxin_mid/N"/>
</dbReference>
<comment type="caution">
    <text evidence="8">The sequence shown here is derived from an EMBL/GenBank/DDBJ whole genome shotgun (WGS) entry which is preliminary data.</text>
</comment>
<dbReference type="PANTHER" id="PTHR32305">
    <property type="match status" value="1"/>
</dbReference>
<dbReference type="InterPro" id="IPR022385">
    <property type="entry name" value="Rhs_assc_core"/>
</dbReference>
<proteinExistence type="predicted"/>
<evidence type="ECO:0000256" key="1">
    <source>
        <dbReference type="ARBA" id="ARBA00004613"/>
    </source>
</evidence>
<keyword evidence="2" id="KW-0964">Secreted</keyword>
<dbReference type="InterPro" id="IPR011755">
    <property type="entry name" value="CHP02269_MYXXA"/>
</dbReference>
<dbReference type="Pfam" id="PF12255">
    <property type="entry name" value="TcdB_toxin_midC"/>
    <property type="match status" value="1"/>
</dbReference>
<evidence type="ECO:0000313" key="8">
    <source>
        <dbReference type="EMBL" id="KAL2802677.1"/>
    </source>
</evidence>
<dbReference type="NCBIfam" id="TIGR03696">
    <property type="entry name" value="Rhs_assc_core"/>
    <property type="match status" value="1"/>
</dbReference>
<evidence type="ECO:0008006" key="10">
    <source>
        <dbReference type="Google" id="ProtNLM"/>
    </source>
</evidence>
<dbReference type="InterPro" id="IPR028994">
    <property type="entry name" value="Integrin_alpha_N"/>
</dbReference>